<dbReference type="AlphaFoldDB" id="K0TKC0"/>
<evidence type="ECO:0000313" key="3">
    <source>
        <dbReference type="Proteomes" id="UP000266841"/>
    </source>
</evidence>
<dbReference type="Proteomes" id="UP000266841">
    <property type="component" value="Unassembled WGS sequence"/>
</dbReference>
<keyword evidence="3" id="KW-1185">Reference proteome</keyword>
<gene>
    <name evidence="2" type="ORF">THAOC_03839</name>
</gene>
<evidence type="ECO:0000313" key="2">
    <source>
        <dbReference type="EMBL" id="EJK74481.1"/>
    </source>
</evidence>
<evidence type="ECO:0008006" key="4">
    <source>
        <dbReference type="Google" id="ProtNLM"/>
    </source>
</evidence>
<organism evidence="2 3">
    <name type="scientific">Thalassiosira oceanica</name>
    <name type="common">Marine diatom</name>
    <dbReference type="NCBI Taxonomy" id="159749"/>
    <lineage>
        <taxon>Eukaryota</taxon>
        <taxon>Sar</taxon>
        <taxon>Stramenopiles</taxon>
        <taxon>Ochrophyta</taxon>
        <taxon>Bacillariophyta</taxon>
        <taxon>Coscinodiscophyceae</taxon>
        <taxon>Thalassiosirophycidae</taxon>
        <taxon>Thalassiosirales</taxon>
        <taxon>Thalassiosiraceae</taxon>
        <taxon>Thalassiosira</taxon>
    </lineage>
</organism>
<comment type="caution">
    <text evidence="2">The sequence shown here is derived from an EMBL/GenBank/DDBJ whole genome shotgun (WGS) entry which is preliminary data.</text>
</comment>
<evidence type="ECO:0000256" key="1">
    <source>
        <dbReference type="SAM" id="MobiDB-lite"/>
    </source>
</evidence>
<protein>
    <recommendedName>
        <fullName evidence="4">HMG box domain-containing protein</fullName>
    </recommendedName>
</protein>
<dbReference type="eggNOG" id="ENOG502TA3T">
    <property type="taxonomic scope" value="Eukaryota"/>
</dbReference>
<feature type="region of interest" description="Disordered" evidence="1">
    <location>
        <begin position="1"/>
        <end position="27"/>
    </location>
</feature>
<dbReference type="OrthoDB" id="42185at2759"/>
<dbReference type="EMBL" id="AGNL01003626">
    <property type="protein sequence ID" value="EJK74481.1"/>
    <property type="molecule type" value="Genomic_DNA"/>
</dbReference>
<name>K0TKC0_THAOC</name>
<proteinExistence type="predicted"/>
<sequence length="433" mass="47423">MDSSSPSSDNSGAKATSKSHFRIERPRSAAEALDPRLNRPLNRFNLYYIIERERLLQSLDGYQPDEADGPLPPDIVTGYEGLQLPELPKKYRHIEIAEDWFVPGKRKMIKRNHKKSHGLMSFGDIARHTAETWKTVDDETFAFVTEVARLIMVRFKEIEAALGGALTKSHSSKAERVRCNTIFSPMVVHYPSSSDRHSAQYLLQQQTEPLQQGLLDVVGVNLTSNSLPFMSVNSIQSSAFGGDGTIAGHNMIAPHHHLTSPSSQIQLMQLPQMMGPMQCGDAPLYLAQSTPSVPFTGVNSIQALTCGEDRTIGTVQNIVAPRHHFVEASAAAQPFESYSRTLLEERIGHPFFSGLPSLAPPGLGVSCGPFSSSAGSNSEMSVFSRLEPHRSAKPSAILDPSTVCSVQPGYCNSSDDDFCKLDSLEAAWAARKK</sequence>
<reference evidence="2 3" key="1">
    <citation type="journal article" date="2012" name="Genome Biol.">
        <title>Genome and low-iron response of an oceanic diatom adapted to chronic iron limitation.</title>
        <authorList>
            <person name="Lommer M."/>
            <person name="Specht M."/>
            <person name="Roy A.S."/>
            <person name="Kraemer L."/>
            <person name="Andreson R."/>
            <person name="Gutowska M.A."/>
            <person name="Wolf J."/>
            <person name="Bergner S.V."/>
            <person name="Schilhabel M.B."/>
            <person name="Klostermeier U.C."/>
            <person name="Beiko R.G."/>
            <person name="Rosenstiel P."/>
            <person name="Hippler M."/>
            <person name="Laroche J."/>
        </authorList>
    </citation>
    <scope>NUCLEOTIDE SEQUENCE [LARGE SCALE GENOMIC DNA]</scope>
    <source>
        <strain evidence="2 3">CCMP1005</strain>
    </source>
</reference>
<feature type="compositionally biased region" description="Low complexity" evidence="1">
    <location>
        <begin position="1"/>
        <end position="11"/>
    </location>
</feature>
<accession>K0TKC0</accession>